<organism evidence="1 2">
    <name type="scientific">Lecanicillium saksenae</name>
    <dbReference type="NCBI Taxonomy" id="468837"/>
    <lineage>
        <taxon>Eukaryota</taxon>
        <taxon>Fungi</taxon>
        <taxon>Dikarya</taxon>
        <taxon>Ascomycota</taxon>
        <taxon>Pezizomycotina</taxon>
        <taxon>Sordariomycetes</taxon>
        <taxon>Hypocreomycetidae</taxon>
        <taxon>Hypocreales</taxon>
        <taxon>Cordycipitaceae</taxon>
        <taxon>Lecanicillium</taxon>
    </lineage>
</organism>
<accession>A0ACC1R7G6</accession>
<gene>
    <name evidence="1" type="ORF">NLG97_g746</name>
</gene>
<keyword evidence="2" id="KW-1185">Reference proteome</keyword>
<evidence type="ECO:0000313" key="1">
    <source>
        <dbReference type="EMBL" id="KAJ3498931.1"/>
    </source>
</evidence>
<proteinExistence type="predicted"/>
<reference evidence="1" key="1">
    <citation type="submission" date="2022-07" db="EMBL/GenBank/DDBJ databases">
        <title>Genome Sequence of Lecanicillium saksenae.</title>
        <authorList>
            <person name="Buettner E."/>
        </authorList>
    </citation>
    <scope>NUCLEOTIDE SEQUENCE</scope>
    <source>
        <strain evidence="1">VT-O1</strain>
    </source>
</reference>
<comment type="caution">
    <text evidence="1">The sequence shown here is derived from an EMBL/GenBank/DDBJ whole genome shotgun (WGS) entry which is preliminary data.</text>
</comment>
<name>A0ACC1R7G6_9HYPO</name>
<protein>
    <submittedName>
        <fullName evidence="1">Uncharacterized protein</fullName>
    </submittedName>
</protein>
<sequence length="182" mass="20641">MDAAYSNNDDVDYWTIFNWINSLTSWLDSGPGIYSGQEDYDGYQTPFGWNAATAKYALVVVCVILGIPTAFFLFIFVVILAGKLCASTKAWGADRRRQARRRWQALQVRWSPPRPADHELQPTNELTSGDKARSRYWRDKVLSKLSRNAGGNPDQPPLYDDFVEYPLSALTADALRYVGYMV</sequence>
<evidence type="ECO:0000313" key="2">
    <source>
        <dbReference type="Proteomes" id="UP001148737"/>
    </source>
</evidence>
<dbReference type="EMBL" id="JANAKD010000028">
    <property type="protein sequence ID" value="KAJ3498931.1"/>
    <property type="molecule type" value="Genomic_DNA"/>
</dbReference>
<dbReference type="Proteomes" id="UP001148737">
    <property type="component" value="Unassembled WGS sequence"/>
</dbReference>